<dbReference type="InterPro" id="IPR001789">
    <property type="entry name" value="Sig_transdc_resp-reg_receiver"/>
</dbReference>
<dbReference type="Gene3D" id="1.10.10.10">
    <property type="entry name" value="Winged helix-like DNA-binding domain superfamily/Winged helix DNA-binding domain"/>
    <property type="match status" value="1"/>
</dbReference>
<dbReference type="InterPro" id="IPR058245">
    <property type="entry name" value="NreC/VraR/RcsB-like_REC"/>
</dbReference>
<dbReference type="PROSITE" id="PS50043">
    <property type="entry name" value="HTH_LUXR_2"/>
    <property type="match status" value="1"/>
</dbReference>
<keyword evidence="7" id="KW-1185">Reference proteome</keyword>
<keyword evidence="2" id="KW-0238">DNA-binding</keyword>
<evidence type="ECO:0000259" key="5">
    <source>
        <dbReference type="PROSITE" id="PS50110"/>
    </source>
</evidence>
<dbReference type="PRINTS" id="PR00038">
    <property type="entry name" value="HTHLUXR"/>
</dbReference>
<protein>
    <submittedName>
        <fullName evidence="6">Response regulator transcription factor</fullName>
    </submittedName>
</protein>
<dbReference type="SUPFAM" id="SSF52172">
    <property type="entry name" value="CheY-like"/>
    <property type="match status" value="1"/>
</dbReference>
<dbReference type="Gene3D" id="3.40.50.2300">
    <property type="match status" value="1"/>
</dbReference>
<feature type="modified residue" description="4-aspartylphosphate" evidence="3">
    <location>
        <position position="57"/>
    </location>
</feature>
<feature type="domain" description="Response regulatory" evidence="5">
    <location>
        <begin position="5"/>
        <end position="122"/>
    </location>
</feature>
<gene>
    <name evidence="6" type="ORF">NEE01_23405</name>
</gene>
<dbReference type="InterPro" id="IPR036388">
    <property type="entry name" value="WH-like_DNA-bd_sf"/>
</dbReference>
<proteinExistence type="predicted"/>
<dbReference type="Pfam" id="PF00072">
    <property type="entry name" value="Response_reg"/>
    <property type="match status" value="1"/>
</dbReference>
<evidence type="ECO:0000256" key="3">
    <source>
        <dbReference type="PROSITE-ProRule" id="PRU00169"/>
    </source>
</evidence>
<accession>A0AA41ZE99</accession>
<feature type="domain" description="HTH luxR-type" evidence="4">
    <location>
        <begin position="141"/>
        <end position="206"/>
    </location>
</feature>
<name>A0AA41ZE99_9SPHN</name>
<dbReference type="CDD" id="cd17535">
    <property type="entry name" value="REC_NarL-like"/>
    <property type="match status" value="1"/>
</dbReference>
<dbReference type="InterPro" id="IPR051015">
    <property type="entry name" value="EvgA-like"/>
</dbReference>
<dbReference type="GO" id="GO:0006355">
    <property type="term" value="P:regulation of DNA-templated transcription"/>
    <property type="evidence" value="ECO:0007669"/>
    <property type="project" value="InterPro"/>
</dbReference>
<dbReference type="GO" id="GO:0003677">
    <property type="term" value="F:DNA binding"/>
    <property type="evidence" value="ECO:0007669"/>
    <property type="project" value="UniProtKB-KW"/>
</dbReference>
<dbReference type="InterPro" id="IPR000792">
    <property type="entry name" value="Tscrpt_reg_LuxR_C"/>
</dbReference>
<dbReference type="SUPFAM" id="SSF46894">
    <property type="entry name" value="C-terminal effector domain of the bipartite response regulators"/>
    <property type="match status" value="1"/>
</dbReference>
<reference evidence="6" key="1">
    <citation type="submission" date="2022-06" db="EMBL/GenBank/DDBJ databases">
        <title>Sphingomonas sp. nov. isolated from rhizosphere soil of tomato.</title>
        <authorList>
            <person name="Dong H."/>
            <person name="Gao R."/>
        </authorList>
    </citation>
    <scope>NUCLEOTIDE SEQUENCE</scope>
    <source>
        <strain evidence="6">MMSM24</strain>
    </source>
</reference>
<keyword evidence="1 3" id="KW-0597">Phosphoprotein</keyword>
<evidence type="ECO:0000313" key="7">
    <source>
        <dbReference type="Proteomes" id="UP001165565"/>
    </source>
</evidence>
<dbReference type="PANTHER" id="PTHR45566">
    <property type="entry name" value="HTH-TYPE TRANSCRIPTIONAL REGULATOR YHJB-RELATED"/>
    <property type="match status" value="1"/>
</dbReference>
<dbReference type="AlphaFoldDB" id="A0AA41ZE99"/>
<organism evidence="6 7">
    <name type="scientific">Sphingomonas lycopersici</name>
    <dbReference type="NCBI Taxonomy" id="2951807"/>
    <lineage>
        <taxon>Bacteria</taxon>
        <taxon>Pseudomonadati</taxon>
        <taxon>Pseudomonadota</taxon>
        <taxon>Alphaproteobacteria</taxon>
        <taxon>Sphingomonadales</taxon>
        <taxon>Sphingomonadaceae</taxon>
        <taxon>Sphingomonas</taxon>
    </lineage>
</organism>
<dbReference type="InterPro" id="IPR016032">
    <property type="entry name" value="Sig_transdc_resp-reg_C-effctor"/>
</dbReference>
<evidence type="ECO:0000256" key="2">
    <source>
        <dbReference type="ARBA" id="ARBA00023125"/>
    </source>
</evidence>
<evidence type="ECO:0000259" key="4">
    <source>
        <dbReference type="PROSITE" id="PS50043"/>
    </source>
</evidence>
<dbReference type="GO" id="GO:0000160">
    <property type="term" value="P:phosphorelay signal transduction system"/>
    <property type="evidence" value="ECO:0007669"/>
    <property type="project" value="InterPro"/>
</dbReference>
<evidence type="ECO:0000313" key="6">
    <source>
        <dbReference type="EMBL" id="MCW6537732.1"/>
    </source>
</evidence>
<dbReference type="CDD" id="cd06170">
    <property type="entry name" value="LuxR_C_like"/>
    <property type="match status" value="1"/>
</dbReference>
<dbReference type="Pfam" id="PF00196">
    <property type="entry name" value="GerE"/>
    <property type="match status" value="1"/>
</dbReference>
<dbReference type="PROSITE" id="PS50110">
    <property type="entry name" value="RESPONSE_REGULATORY"/>
    <property type="match status" value="1"/>
</dbReference>
<evidence type="ECO:0000256" key="1">
    <source>
        <dbReference type="ARBA" id="ARBA00022553"/>
    </source>
</evidence>
<dbReference type="Proteomes" id="UP001165565">
    <property type="component" value="Unassembled WGS sequence"/>
</dbReference>
<dbReference type="SMART" id="SM00421">
    <property type="entry name" value="HTH_LUXR"/>
    <property type="match status" value="1"/>
</dbReference>
<dbReference type="EMBL" id="JANFAV010000031">
    <property type="protein sequence ID" value="MCW6537732.1"/>
    <property type="molecule type" value="Genomic_DNA"/>
</dbReference>
<dbReference type="PANTHER" id="PTHR45566:SF2">
    <property type="entry name" value="NARL SUBFAMILY"/>
    <property type="match status" value="1"/>
</dbReference>
<dbReference type="RefSeq" id="WP_265271928.1">
    <property type="nucleotide sequence ID" value="NZ_JANFAV010000031.1"/>
</dbReference>
<dbReference type="SMART" id="SM00448">
    <property type="entry name" value="REC"/>
    <property type="match status" value="1"/>
</dbReference>
<sequence>MAVEGIFVADDHPVFREGLRRIVQRLCPTFEIREAGSMAELLALARRGPPPNTILLDLLFPGLNPETSIGELRQEFSRCSLIIVSMVDDPDIIDDVMKQGADGFIGKSVPAPEMSAAIEAVRNGQFIVKSASSSAAGLQLREATFPVLTRRQRDVLNLLVDGKSNKEIAKRLDISPYTVRVHVSALFRLLGVTTRAAAAAKAAEAGL</sequence>
<dbReference type="InterPro" id="IPR011006">
    <property type="entry name" value="CheY-like_superfamily"/>
</dbReference>
<comment type="caution">
    <text evidence="6">The sequence shown here is derived from an EMBL/GenBank/DDBJ whole genome shotgun (WGS) entry which is preliminary data.</text>
</comment>